<feature type="domain" description="Amine oxidase" evidence="4">
    <location>
        <begin position="16"/>
        <end position="328"/>
    </location>
</feature>
<dbReference type="Pfam" id="PF01593">
    <property type="entry name" value="Amino_oxidase"/>
    <property type="match status" value="1"/>
</dbReference>
<comment type="subunit">
    <text evidence="2">Interacts with COX5B; this interaction may contribute to localize PYROXD2 to the inner face of the inner mitochondrial membrane.</text>
</comment>
<dbReference type="RefSeq" id="WP_394826924.1">
    <property type="nucleotide sequence ID" value="NZ_CP089984.1"/>
</dbReference>
<name>A0ABZ2M5L7_9BACT</name>
<comment type="function">
    <text evidence="1">Probable oxidoreductase that may play a role as regulator of mitochondrial function.</text>
</comment>
<protein>
    <recommendedName>
        <fullName evidence="3">Pyridine nucleotide-disulfide oxidoreductase domain-containing protein 2</fullName>
    </recommendedName>
</protein>
<dbReference type="InterPro" id="IPR036188">
    <property type="entry name" value="FAD/NAD-bd_sf"/>
</dbReference>
<accession>A0ABZ2M5L7</accession>
<evidence type="ECO:0000256" key="3">
    <source>
        <dbReference type="ARBA" id="ARBA00040298"/>
    </source>
</evidence>
<proteinExistence type="predicted"/>
<evidence type="ECO:0000259" key="4">
    <source>
        <dbReference type="Pfam" id="PF01593"/>
    </source>
</evidence>
<reference evidence="5 6" key="1">
    <citation type="submission" date="2021-12" db="EMBL/GenBank/DDBJ databases">
        <title>Discovery of the Pendulisporaceae a myxobacterial family with distinct sporulation behavior and unique specialized metabolism.</title>
        <authorList>
            <person name="Garcia R."/>
            <person name="Popoff A."/>
            <person name="Bader C.D."/>
            <person name="Loehr J."/>
            <person name="Walesch S."/>
            <person name="Walt C."/>
            <person name="Boldt J."/>
            <person name="Bunk B."/>
            <person name="Haeckl F.J.F.P.J."/>
            <person name="Gunesch A.P."/>
            <person name="Birkelbach J."/>
            <person name="Nuebel U."/>
            <person name="Pietschmann T."/>
            <person name="Bach T."/>
            <person name="Mueller R."/>
        </authorList>
    </citation>
    <scope>NUCLEOTIDE SEQUENCE [LARGE SCALE GENOMIC DNA]</scope>
    <source>
        <strain evidence="5 6">MSr11954</strain>
    </source>
</reference>
<dbReference type="Proteomes" id="UP001370348">
    <property type="component" value="Chromosome"/>
</dbReference>
<sequence length="517" mass="56852">MSERYDAIVVGAGHNGLVAALLLAQRGLRVRVVEDKGVVGGAARTEYPFKKAPKLGMSTGAYLLGLMPPELIRKLGVDIPVIRRDPHYFLPTLDKRYLLFGSDLAETKQQFCAFFSEADWNAHEAMQRELGALRDDIAPSFLEEPVSIEESAERYVRPELRTAFIDLCRKPVRDYLGRFGFQSELVQAMYAVTDGFSGLTGSWDTPGTGMNFLIHNMCRLPGADGTWMIVRGGMGTVTSRLADAARKHGARIDVNSGVAQLIVEGGTAKGVVLRDGTELRAEVVVCNADPFRMRDLIGREALPADYNARLDGYAQKTGTTFKVNLALRGLPTFTCLPEDRGQYGATIHLLPHSDGGGVIEAIRRGFQEVQEGKLIEFPTIEWYIHTTVDPSLQDSQGHHNSALFVQWVPRELRGTTWEAEEQRYVAHLLSICDRFAPGTSDLVVDTFPLHPKKIEEHFGITYGHIHHIDNSYGFSDRLPYATPIAGLYSCSAGCHPAGSVIGASGHNAAMRILADRG</sequence>
<keyword evidence="6" id="KW-1185">Reference proteome</keyword>
<evidence type="ECO:0000256" key="1">
    <source>
        <dbReference type="ARBA" id="ARBA00037217"/>
    </source>
</evidence>
<dbReference type="PANTHER" id="PTHR10668:SF103">
    <property type="entry name" value="PYRIDINE NUCLEOTIDE-DISULFIDE OXIDOREDUCTASE DOMAIN-CONTAINING PROTEIN 2"/>
    <property type="match status" value="1"/>
</dbReference>
<dbReference type="PRINTS" id="PR00420">
    <property type="entry name" value="RNGMNOXGNASE"/>
</dbReference>
<dbReference type="PANTHER" id="PTHR10668">
    <property type="entry name" value="PHYTOENE DEHYDROGENASE"/>
    <property type="match status" value="1"/>
</dbReference>
<evidence type="ECO:0000313" key="6">
    <source>
        <dbReference type="Proteomes" id="UP001370348"/>
    </source>
</evidence>
<organism evidence="5 6">
    <name type="scientific">Pendulispora albinea</name>
    <dbReference type="NCBI Taxonomy" id="2741071"/>
    <lineage>
        <taxon>Bacteria</taxon>
        <taxon>Pseudomonadati</taxon>
        <taxon>Myxococcota</taxon>
        <taxon>Myxococcia</taxon>
        <taxon>Myxococcales</taxon>
        <taxon>Sorangiineae</taxon>
        <taxon>Pendulisporaceae</taxon>
        <taxon>Pendulispora</taxon>
    </lineage>
</organism>
<evidence type="ECO:0000313" key="5">
    <source>
        <dbReference type="EMBL" id="WXB17294.1"/>
    </source>
</evidence>
<dbReference type="Gene3D" id="3.50.50.60">
    <property type="entry name" value="FAD/NAD(P)-binding domain"/>
    <property type="match status" value="2"/>
</dbReference>
<dbReference type="InterPro" id="IPR002937">
    <property type="entry name" value="Amino_oxidase"/>
</dbReference>
<evidence type="ECO:0000256" key="2">
    <source>
        <dbReference type="ARBA" id="ARBA00038825"/>
    </source>
</evidence>
<dbReference type="SUPFAM" id="SSF51905">
    <property type="entry name" value="FAD/NAD(P)-binding domain"/>
    <property type="match status" value="1"/>
</dbReference>
<dbReference type="EMBL" id="CP089984">
    <property type="protein sequence ID" value="WXB17294.1"/>
    <property type="molecule type" value="Genomic_DNA"/>
</dbReference>
<gene>
    <name evidence="5" type="ORF">LZC94_08420</name>
</gene>